<reference evidence="2" key="1">
    <citation type="submission" date="2003-11" db="EMBL/GenBank/DDBJ databases">
        <title>Arabidopsis cDNA clones.</title>
        <authorList>
            <person name="Shinn P."/>
            <person name="Chen H."/>
            <person name="Cheuk R."/>
            <person name="Kim C.J."/>
            <person name="Ecker J.R."/>
        </authorList>
    </citation>
    <scope>NUCLEOTIDE SEQUENCE</scope>
</reference>
<evidence type="ECO:0000313" key="3">
    <source>
        <dbReference type="EMBL" id="AAS46637.1"/>
    </source>
</evidence>
<proteinExistence type="evidence at transcript level"/>
<dbReference type="EMBL" id="BT010672">
    <property type="protein sequence ID" value="AAR20729.1"/>
    <property type="molecule type" value="mRNA"/>
</dbReference>
<feature type="transmembrane region" description="Helical" evidence="1">
    <location>
        <begin position="7"/>
        <end position="25"/>
    </location>
</feature>
<keyword evidence="1" id="KW-1133">Transmembrane helix</keyword>
<name>Q6NMS2_ARATH</name>
<sequence>MKFINKIVNRVVIIPFFFVILQVVLKKGICQIFEVLKSVESHKKLLNVIGKEM</sequence>
<reference evidence="3" key="2">
    <citation type="submission" date="2004-02" db="EMBL/GenBank/DDBJ databases">
        <title>Arabidopsis ORF clones.</title>
        <authorList>
            <person name="Shinn P."/>
            <person name="Chen H."/>
            <person name="Cheuk R."/>
            <person name="Kim C.J."/>
            <person name="Ecker J.R."/>
        </authorList>
    </citation>
    <scope>NUCLEOTIDE SEQUENCE</scope>
</reference>
<keyword evidence="1" id="KW-0812">Transmembrane</keyword>
<evidence type="ECO:0000256" key="1">
    <source>
        <dbReference type="SAM" id="Phobius"/>
    </source>
</evidence>
<protein>
    <submittedName>
        <fullName evidence="3">At4g08695</fullName>
    </submittedName>
</protein>
<organism evidence="3">
    <name type="scientific">Arabidopsis thaliana</name>
    <name type="common">Mouse-ear cress</name>
    <dbReference type="NCBI Taxonomy" id="3702"/>
    <lineage>
        <taxon>Eukaryota</taxon>
        <taxon>Viridiplantae</taxon>
        <taxon>Streptophyta</taxon>
        <taxon>Embryophyta</taxon>
        <taxon>Tracheophyta</taxon>
        <taxon>Spermatophyta</taxon>
        <taxon>Magnoliopsida</taxon>
        <taxon>eudicotyledons</taxon>
        <taxon>Gunneridae</taxon>
        <taxon>Pentapetalae</taxon>
        <taxon>rosids</taxon>
        <taxon>malvids</taxon>
        <taxon>Brassicales</taxon>
        <taxon>Brassicaceae</taxon>
        <taxon>Camelineae</taxon>
        <taxon>Arabidopsis</taxon>
    </lineage>
</organism>
<accession>Q6NMS2</accession>
<evidence type="ECO:0000313" key="2">
    <source>
        <dbReference type="EMBL" id="AAR20729.1"/>
    </source>
</evidence>
<dbReference type="EMBL" id="BT011584">
    <property type="protein sequence ID" value="AAS46637.1"/>
    <property type="molecule type" value="mRNA"/>
</dbReference>
<keyword evidence="1" id="KW-0472">Membrane</keyword>
<dbReference type="AlphaFoldDB" id="Q6NMS2"/>